<dbReference type="KEGG" id="mgik:GO620_015660"/>
<feature type="binding site" evidence="4">
    <location>
        <position position="169"/>
    </location>
    <ligand>
        <name>substrate</name>
    </ligand>
</feature>
<name>A0A6I4I073_9SPHI</name>
<dbReference type="AlphaFoldDB" id="A0A6I4I073"/>
<dbReference type="InterPro" id="IPR012341">
    <property type="entry name" value="6hp_glycosidase-like_sf"/>
</dbReference>
<dbReference type="EMBL" id="CP066775">
    <property type="protein sequence ID" value="QQL49589.1"/>
    <property type="molecule type" value="Genomic_DNA"/>
</dbReference>
<evidence type="ECO:0000313" key="6">
    <source>
        <dbReference type="Proteomes" id="UP000429232"/>
    </source>
</evidence>
<evidence type="ECO:0000256" key="3">
    <source>
        <dbReference type="PIRSR" id="PIRSR610905-1"/>
    </source>
</evidence>
<dbReference type="Gene3D" id="1.50.10.10">
    <property type="match status" value="1"/>
</dbReference>
<feature type="binding site" evidence="4">
    <location>
        <position position="241"/>
    </location>
    <ligand>
        <name>substrate</name>
    </ligand>
</feature>
<sequence>MTLKVTVAAVFLFLATIASSNAQVNYAERFRAAAAQYKVLMRRLPAERFPKTYFAVNDSLGTSDSGWWCSGFYPGTLLQLYRETKDPAILTEANRMLGLLAKEQYNTGTHDLGFMMYCSFGNALKIDPRPEYKQILINSAKSLAKRFDPKVGCIRSWNGKPGDFLVIIDNMMNLELLFWATKVTGDSSFYKIAVTHANTTMKNHFRPDHSSYHVLTYDEQTGAVKHKGTAQGYADESAWARGQAWGLYGYTVMYRETHDQKYLDQANHIASFILDNPNLPSDKILYWDYNAPNIPNALRDVSAAAITASALLELRKYNSGAIAQKYLSNAKAILKTLSSSPYLAPGGTNGGFILQHSVGHLPAKSEVDVPLTYADYYYMEALTRLKGVEIDH</sequence>
<keyword evidence="6" id="KW-1185">Reference proteome</keyword>
<dbReference type="Pfam" id="PF07470">
    <property type="entry name" value="Glyco_hydro_88"/>
    <property type="match status" value="1"/>
</dbReference>
<dbReference type="Proteomes" id="UP000429232">
    <property type="component" value="Chromosome"/>
</dbReference>
<gene>
    <name evidence="5" type="ORF">GO620_015660</name>
</gene>
<dbReference type="InterPro" id="IPR052369">
    <property type="entry name" value="UG_Glycosaminoglycan_Hydrolase"/>
</dbReference>
<feature type="active site" description="Nucleophile" evidence="3">
    <location>
        <position position="111"/>
    </location>
</feature>
<dbReference type="PANTHER" id="PTHR36845">
    <property type="entry name" value="HYDROLASE, PUTATIVE (AFU_ORTHOLOGUE AFUA_7G05090)-RELATED"/>
    <property type="match status" value="1"/>
</dbReference>
<evidence type="ECO:0000256" key="1">
    <source>
        <dbReference type="ARBA" id="ARBA00022801"/>
    </source>
</evidence>
<reference evidence="5 6" key="1">
    <citation type="submission" date="2020-12" db="EMBL/GenBank/DDBJ databases">
        <title>HMF7856_wgs.fasta genome submission.</title>
        <authorList>
            <person name="Kang H."/>
            <person name="Kim H."/>
            <person name="Joh K."/>
        </authorList>
    </citation>
    <scope>NUCLEOTIDE SEQUENCE [LARGE SCALE GENOMIC DNA]</scope>
    <source>
        <strain evidence="5 6">HMF7856</strain>
    </source>
</reference>
<dbReference type="RefSeq" id="WP_157524699.1">
    <property type="nucleotide sequence ID" value="NZ_CP066775.1"/>
</dbReference>
<proteinExistence type="inferred from homology"/>
<dbReference type="GO" id="GO:0052757">
    <property type="term" value="F:chondroitin hydrolase activity"/>
    <property type="evidence" value="ECO:0007669"/>
    <property type="project" value="TreeGrafter"/>
</dbReference>
<evidence type="ECO:0000256" key="2">
    <source>
        <dbReference type="ARBA" id="ARBA00038358"/>
    </source>
</evidence>
<accession>A0A6I4I073</accession>
<comment type="similarity">
    <text evidence="2">Belongs to the glycosyl hydrolase 88 family.</text>
</comment>
<feature type="binding site" evidence="4">
    <location>
        <position position="111"/>
    </location>
    <ligand>
        <name>substrate</name>
    </ligand>
</feature>
<dbReference type="InterPro" id="IPR010905">
    <property type="entry name" value="Glyco_hydro_88"/>
</dbReference>
<organism evidence="5 6">
    <name type="scientific">Mucilaginibacter ginkgonis</name>
    <dbReference type="NCBI Taxonomy" id="2682091"/>
    <lineage>
        <taxon>Bacteria</taxon>
        <taxon>Pseudomonadati</taxon>
        <taxon>Bacteroidota</taxon>
        <taxon>Sphingobacteriia</taxon>
        <taxon>Sphingobacteriales</taxon>
        <taxon>Sphingobacteriaceae</taxon>
        <taxon>Mucilaginibacter</taxon>
    </lineage>
</organism>
<protein>
    <submittedName>
        <fullName evidence="5">Glycoside hydrolase family 88 protein</fullName>
    </submittedName>
</protein>
<dbReference type="InterPro" id="IPR008928">
    <property type="entry name" value="6-hairpin_glycosidase_sf"/>
</dbReference>
<feature type="binding site" evidence="4">
    <location>
        <position position="229"/>
    </location>
    <ligand>
        <name>substrate</name>
    </ligand>
</feature>
<dbReference type="GO" id="GO:0000272">
    <property type="term" value="P:polysaccharide catabolic process"/>
    <property type="evidence" value="ECO:0007669"/>
    <property type="project" value="TreeGrafter"/>
</dbReference>
<dbReference type="PANTHER" id="PTHR36845:SF1">
    <property type="entry name" value="HYDROLASE, PUTATIVE (AFU_ORTHOLOGUE AFUA_7G05090)-RELATED"/>
    <property type="match status" value="1"/>
</dbReference>
<keyword evidence="1 5" id="KW-0378">Hydrolase</keyword>
<feature type="active site" description="Proton donor" evidence="3">
    <location>
        <position position="169"/>
    </location>
</feature>
<evidence type="ECO:0000313" key="5">
    <source>
        <dbReference type="EMBL" id="QQL49589.1"/>
    </source>
</evidence>
<feature type="binding site" evidence="4">
    <location>
        <position position="245"/>
    </location>
    <ligand>
        <name>substrate</name>
    </ligand>
</feature>
<dbReference type="SUPFAM" id="SSF48208">
    <property type="entry name" value="Six-hairpin glycosidases"/>
    <property type="match status" value="1"/>
</dbReference>
<evidence type="ECO:0000256" key="4">
    <source>
        <dbReference type="PIRSR" id="PIRSR610905-2"/>
    </source>
</evidence>